<evidence type="ECO:0000313" key="2">
    <source>
        <dbReference type="Proteomes" id="UP000485058"/>
    </source>
</evidence>
<sequence>MGWGSTAEGSGNNQELLATTVYLTGDRACNATFSGQIRAPQQLCA</sequence>
<gene>
    <name evidence="1" type="ORF">HaLaN_16552</name>
</gene>
<dbReference type="Gene3D" id="2.40.10.10">
    <property type="entry name" value="Trypsin-like serine proteases"/>
    <property type="match status" value="1"/>
</dbReference>
<dbReference type="Proteomes" id="UP000485058">
    <property type="component" value="Unassembled WGS sequence"/>
</dbReference>
<proteinExistence type="predicted"/>
<organism evidence="1 2">
    <name type="scientific">Haematococcus lacustris</name>
    <name type="common">Green alga</name>
    <name type="synonym">Haematococcus pluvialis</name>
    <dbReference type="NCBI Taxonomy" id="44745"/>
    <lineage>
        <taxon>Eukaryota</taxon>
        <taxon>Viridiplantae</taxon>
        <taxon>Chlorophyta</taxon>
        <taxon>core chlorophytes</taxon>
        <taxon>Chlorophyceae</taxon>
        <taxon>CS clade</taxon>
        <taxon>Chlamydomonadales</taxon>
        <taxon>Haematococcaceae</taxon>
        <taxon>Haematococcus</taxon>
    </lineage>
</organism>
<dbReference type="AlphaFoldDB" id="A0A699ZKS9"/>
<feature type="non-terminal residue" evidence="1">
    <location>
        <position position="45"/>
    </location>
</feature>
<name>A0A699ZKS9_HAELA</name>
<evidence type="ECO:0008006" key="3">
    <source>
        <dbReference type="Google" id="ProtNLM"/>
    </source>
</evidence>
<evidence type="ECO:0000313" key="1">
    <source>
        <dbReference type="EMBL" id="GFH19586.1"/>
    </source>
</evidence>
<accession>A0A699ZKS9</accession>
<keyword evidence="2" id="KW-1185">Reference proteome</keyword>
<comment type="caution">
    <text evidence="1">The sequence shown here is derived from an EMBL/GenBank/DDBJ whole genome shotgun (WGS) entry which is preliminary data.</text>
</comment>
<feature type="non-terminal residue" evidence="1">
    <location>
        <position position="1"/>
    </location>
</feature>
<protein>
    <recommendedName>
        <fullName evidence="3">Peptidase S1 domain-containing protein</fullName>
    </recommendedName>
</protein>
<dbReference type="InterPro" id="IPR043504">
    <property type="entry name" value="Peptidase_S1_PA_chymotrypsin"/>
</dbReference>
<dbReference type="EMBL" id="BLLF01001487">
    <property type="protein sequence ID" value="GFH19586.1"/>
    <property type="molecule type" value="Genomic_DNA"/>
</dbReference>
<reference evidence="1 2" key="1">
    <citation type="submission" date="2020-02" db="EMBL/GenBank/DDBJ databases">
        <title>Draft genome sequence of Haematococcus lacustris strain NIES-144.</title>
        <authorList>
            <person name="Morimoto D."/>
            <person name="Nakagawa S."/>
            <person name="Yoshida T."/>
            <person name="Sawayama S."/>
        </authorList>
    </citation>
    <scope>NUCLEOTIDE SEQUENCE [LARGE SCALE GENOMIC DNA]</scope>
    <source>
        <strain evidence="1 2">NIES-144</strain>
    </source>
</reference>